<reference evidence="1 2" key="1">
    <citation type="submission" date="2019-02" db="EMBL/GenBank/DDBJ databases">
        <title>Genome sequencing of the rare red list fungi Hericium alpestre (H. flagellum).</title>
        <authorList>
            <person name="Buettner E."/>
            <person name="Kellner H."/>
        </authorList>
    </citation>
    <scope>NUCLEOTIDE SEQUENCE [LARGE SCALE GENOMIC DNA]</scope>
    <source>
        <strain evidence="1 2">DSM 108284</strain>
    </source>
</reference>
<organism evidence="1 2">
    <name type="scientific">Hericium alpestre</name>
    <dbReference type="NCBI Taxonomy" id="135208"/>
    <lineage>
        <taxon>Eukaryota</taxon>
        <taxon>Fungi</taxon>
        <taxon>Dikarya</taxon>
        <taxon>Basidiomycota</taxon>
        <taxon>Agaricomycotina</taxon>
        <taxon>Agaricomycetes</taxon>
        <taxon>Russulales</taxon>
        <taxon>Hericiaceae</taxon>
        <taxon>Hericium</taxon>
    </lineage>
</organism>
<dbReference type="OrthoDB" id="3266090at2759"/>
<sequence length="186" mass="21998">MLEHHASTSYLVEAHKDSAGNHGRKSLIKVKLESTPKVRAAWYKRCASRQKKHEPLDQLPPQYLVYPNKPRCNVPLFHFGVGATMQQLQDYAVQHGLVPEEYRNNPFYTIRTVEATVRHLDRISGVNLYIEPVRHPKYTWVVARYSNHTWYHEELAERQEHTVLDFIRRELNIVDMPQWHPTTFPY</sequence>
<accession>A0A4Z0A7A7</accession>
<evidence type="ECO:0000313" key="2">
    <source>
        <dbReference type="Proteomes" id="UP000298061"/>
    </source>
</evidence>
<name>A0A4Z0A7A7_9AGAM</name>
<evidence type="ECO:0000313" key="1">
    <source>
        <dbReference type="EMBL" id="TFY82227.1"/>
    </source>
</evidence>
<gene>
    <name evidence="1" type="ORF">EWM64_g1776</name>
</gene>
<dbReference type="EMBL" id="SFCI01000129">
    <property type="protein sequence ID" value="TFY82227.1"/>
    <property type="molecule type" value="Genomic_DNA"/>
</dbReference>
<dbReference type="Proteomes" id="UP000298061">
    <property type="component" value="Unassembled WGS sequence"/>
</dbReference>
<proteinExistence type="predicted"/>
<dbReference type="AlphaFoldDB" id="A0A4Z0A7A7"/>
<comment type="caution">
    <text evidence="1">The sequence shown here is derived from an EMBL/GenBank/DDBJ whole genome shotgun (WGS) entry which is preliminary data.</text>
</comment>
<keyword evidence="2" id="KW-1185">Reference proteome</keyword>
<protein>
    <submittedName>
        <fullName evidence="1">Uncharacterized protein</fullName>
    </submittedName>
</protein>